<gene>
    <name evidence="2" type="ORF">D9757_009320</name>
</gene>
<feature type="chain" id="PRO_5034704797" description="GH16 domain-containing protein" evidence="1">
    <location>
        <begin position="19"/>
        <end position="419"/>
    </location>
</feature>
<reference evidence="2 3" key="1">
    <citation type="journal article" date="2020" name="ISME J.">
        <title>Uncovering the hidden diversity of litter-decomposition mechanisms in mushroom-forming fungi.</title>
        <authorList>
            <person name="Floudas D."/>
            <person name="Bentzer J."/>
            <person name="Ahren D."/>
            <person name="Johansson T."/>
            <person name="Persson P."/>
            <person name="Tunlid A."/>
        </authorList>
    </citation>
    <scope>NUCLEOTIDE SEQUENCE [LARGE SCALE GENOMIC DNA]</scope>
    <source>
        <strain evidence="2 3">CBS 406.79</strain>
    </source>
</reference>
<evidence type="ECO:0008006" key="4">
    <source>
        <dbReference type="Google" id="ProtNLM"/>
    </source>
</evidence>
<accession>A0A8H5H3P5</accession>
<protein>
    <recommendedName>
        <fullName evidence="4">GH16 domain-containing protein</fullName>
    </recommendedName>
</protein>
<dbReference type="InterPro" id="IPR050546">
    <property type="entry name" value="Glycosyl_Hydrlase_16"/>
</dbReference>
<dbReference type="EMBL" id="JAACJN010000092">
    <property type="protein sequence ID" value="KAF5376167.1"/>
    <property type="molecule type" value="Genomic_DNA"/>
</dbReference>
<dbReference type="Gene3D" id="2.60.120.200">
    <property type="match status" value="1"/>
</dbReference>
<dbReference type="Pfam" id="PF26113">
    <property type="entry name" value="GH16_XgeA"/>
    <property type="match status" value="2"/>
</dbReference>
<dbReference type="PANTHER" id="PTHR10963">
    <property type="entry name" value="GLYCOSYL HYDROLASE-RELATED"/>
    <property type="match status" value="1"/>
</dbReference>
<sequence length="419" mass="45076">MLLTTVAVLYWVLTLGRAYDVVREYSGITFFDEWDFYGSWDNLTLGDVNWLSQSDAFSQGLAYVNNAENVIIKVDNMHSVAYPNKRNSVRITTKDLYGAGSLWIIDLVHIPYGCSVWPGNTIPLCSRDCSPEIFAAFWTMGPKWPDDGEIDIIEGINLMPSNQMALHTTSGCFHNYTPPNQIGETLMTDCSSPSGCTVGELQQNSFQSGFAEMGGGVFAAQFDVAGSNFVPSGSGAQRPNIPASITQADSTSPIDISQWGPPSANYLASDQCNITEFFTPQKLVLDITLCGNWAGLPEVYFPSCAEGGSTGICYNDNVIGDGSNYNDAYFEIPYLRAYTTGGPAPTPTAAPIAIASPVNLSAYPGYFPPTVTGTGAFATNTGLYPSPDNAASPVRLGMGVEMVIRWVFSIGIVVLVGFV</sequence>
<evidence type="ECO:0000313" key="2">
    <source>
        <dbReference type="EMBL" id="KAF5376167.1"/>
    </source>
</evidence>
<feature type="signal peptide" evidence="1">
    <location>
        <begin position="1"/>
        <end position="18"/>
    </location>
</feature>
<evidence type="ECO:0000313" key="3">
    <source>
        <dbReference type="Proteomes" id="UP000518752"/>
    </source>
</evidence>
<comment type="caution">
    <text evidence="2">The sequence shown here is derived from an EMBL/GenBank/DDBJ whole genome shotgun (WGS) entry which is preliminary data.</text>
</comment>
<dbReference type="InterPro" id="IPR013320">
    <property type="entry name" value="ConA-like_dom_sf"/>
</dbReference>
<dbReference type="GO" id="GO:0009251">
    <property type="term" value="P:glucan catabolic process"/>
    <property type="evidence" value="ECO:0007669"/>
    <property type="project" value="TreeGrafter"/>
</dbReference>
<dbReference type="Proteomes" id="UP000518752">
    <property type="component" value="Unassembled WGS sequence"/>
</dbReference>
<evidence type="ECO:0000256" key="1">
    <source>
        <dbReference type="SAM" id="SignalP"/>
    </source>
</evidence>
<proteinExistence type="predicted"/>
<dbReference type="SUPFAM" id="SSF49899">
    <property type="entry name" value="Concanavalin A-like lectins/glucanases"/>
    <property type="match status" value="1"/>
</dbReference>
<organism evidence="2 3">
    <name type="scientific">Collybiopsis confluens</name>
    <dbReference type="NCBI Taxonomy" id="2823264"/>
    <lineage>
        <taxon>Eukaryota</taxon>
        <taxon>Fungi</taxon>
        <taxon>Dikarya</taxon>
        <taxon>Basidiomycota</taxon>
        <taxon>Agaricomycotina</taxon>
        <taxon>Agaricomycetes</taxon>
        <taxon>Agaricomycetidae</taxon>
        <taxon>Agaricales</taxon>
        <taxon>Marasmiineae</taxon>
        <taxon>Omphalotaceae</taxon>
        <taxon>Collybiopsis</taxon>
    </lineage>
</organism>
<name>A0A8H5H3P5_9AGAR</name>
<dbReference type="PANTHER" id="PTHR10963:SF24">
    <property type="entry name" value="GLYCOSIDASE C21B10.07-RELATED"/>
    <property type="match status" value="1"/>
</dbReference>
<keyword evidence="1" id="KW-0732">Signal</keyword>
<dbReference type="AlphaFoldDB" id="A0A8H5H3P5"/>
<dbReference type="OrthoDB" id="192832at2759"/>
<keyword evidence="3" id="KW-1185">Reference proteome</keyword>